<sequence>MLFPSMLRLAAAPVLGAALVALAPIPSAHAATEARAVSASCAAPLSREMPQRTSRAPSGSAVMKQLMSASGPARDKAIVDQVLSGNLPAFLRDLTPVTLAGKLADGAQVMITICVTPDYLSVGNDRDFVRVPMGLAGAARVASEMGFLLPTTKMVDAIYRQAKVHVAPSPMTPGSQMSSTAYLVEHDHTVARQRARISGEPAALTAGQKKDIVLTNRLLSKPGRVAIYGWHRINGKPIQPLSTVHGASYADYSHGVRLVSRTAFVNGKQVSLSDIMQDRDLSRIVSGEGPIGNAERLLASLY</sequence>
<gene>
    <name evidence="2" type="ORF">E1B25_09285</name>
</gene>
<dbReference type="OrthoDB" id="262081at2"/>
<keyword evidence="1" id="KW-0732">Signal</keyword>
<accession>A0A4R5ETU6</accession>
<proteinExistence type="predicted"/>
<dbReference type="Proteomes" id="UP000294662">
    <property type="component" value="Unassembled WGS sequence"/>
</dbReference>
<organism evidence="2 3">
    <name type="scientific">Antarcticimicrobium sediminis</name>
    <dbReference type="NCBI Taxonomy" id="2546227"/>
    <lineage>
        <taxon>Bacteria</taxon>
        <taxon>Pseudomonadati</taxon>
        <taxon>Pseudomonadota</taxon>
        <taxon>Alphaproteobacteria</taxon>
        <taxon>Rhodobacterales</taxon>
        <taxon>Paracoccaceae</taxon>
        <taxon>Antarcticimicrobium</taxon>
    </lineage>
</organism>
<feature type="chain" id="PRO_5020612980" evidence="1">
    <location>
        <begin position="31"/>
        <end position="302"/>
    </location>
</feature>
<dbReference type="RefSeq" id="WP_132828661.1">
    <property type="nucleotide sequence ID" value="NZ_SMFP01000005.1"/>
</dbReference>
<feature type="signal peptide" evidence="1">
    <location>
        <begin position="1"/>
        <end position="30"/>
    </location>
</feature>
<dbReference type="EMBL" id="SMFP01000005">
    <property type="protein sequence ID" value="TDE38309.1"/>
    <property type="molecule type" value="Genomic_DNA"/>
</dbReference>
<name>A0A4R5ETU6_9RHOB</name>
<evidence type="ECO:0000313" key="2">
    <source>
        <dbReference type="EMBL" id="TDE38309.1"/>
    </source>
</evidence>
<keyword evidence="3" id="KW-1185">Reference proteome</keyword>
<reference evidence="2 3" key="1">
    <citation type="submission" date="2019-03" db="EMBL/GenBank/DDBJ databases">
        <authorList>
            <person name="Zhang S."/>
        </authorList>
    </citation>
    <scope>NUCLEOTIDE SEQUENCE [LARGE SCALE GENOMIC DNA]</scope>
    <source>
        <strain evidence="2 3">S4J41</strain>
    </source>
</reference>
<evidence type="ECO:0000256" key="1">
    <source>
        <dbReference type="SAM" id="SignalP"/>
    </source>
</evidence>
<dbReference type="AlphaFoldDB" id="A0A4R5ETU6"/>
<evidence type="ECO:0000313" key="3">
    <source>
        <dbReference type="Proteomes" id="UP000294662"/>
    </source>
</evidence>
<protein>
    <submittedName>
        <fullName evidence="2">Uncharacterized protein</fullName>
    </submittedName>
</protein>
<comment type="caution">
    <text evidence="2">The sequence shown here is derived from an EMBL/GenBank/DDBJ whole genome shotgun (WGS) entry which is preliminary data.</text>
</comment>